<evidence type="ECO:0000313" key="23">
    <source>
        <dbReference type="Proteomes" id="UP000196531"/>
    </source>
</evidence>
<dbReference type="AlphaFoldDB" id="A0A1Y5F6M0"/>
<dbReference type="PANTHER" id="PTHR11911:SF111">
    <property type="entry name" value="INOSINE-5'-MONOPHOSPHATE DEHYDROGENASE"/>
    <property type="match status" value="1"/>
</dbReference>
<keyword evidence="4 13" id="KW-0479">Metal-binding</keyword>
<evidence type="ECO:0000256" key="15">
    <source>
        <dbReference type="PIRSR" id="PIRSR000130-2"/>
    </source>
</evidence>
<dbReference type="Gene3D" id="3.20.20.70">
    <property type="entry name" value="Aldolase class I"/>
    <property type="match status" value="1"/>
</dbReference>
<evidence type="ECO:0000256" key="8">
    <source>
        <dbReference type="ARBA" id="ARBA00022958"/>
    </source>
</evidence>
<name>A0A1Y5F6M0_9BACT</name>
<dbReference type="EC" id="1.1.1.205" evidence="13 20"/>
<feature type="domain" description="CBS" evidence="21">
    <location>
        <begin position="94"/>
        <end position="152"/>
    </location>
</feature>
<feature type="active site" description="Thioimidate intermediate" evidence="13 14">
    <location>
        <position position="306"/>
    </location>
</feature>
<comment type="similarity">
    <text evidence="2 13 19">Belongs to the IMPDH/GMPR family.</text>
</comment>
<dbReference type="Pfam" id="PF00478">
    <property type="entry name" value="IMPDH"/>
    <property type="match status" value="1"/>
</dbReference>
<feature type="binding site" description="in other chain" evidence="13 17">
    <location>
        <position position="306"/>
    </location>
    <ligand>
        <name>K(+)</name>
        <dbReference type="ChEBI" id="CHEBI:29103"/>
        <note>ligand shared between two tetrameric partners</note>
    </ligand>
</feature>
<evidence type="ECO:0000256" key="13">
    <source>
        <dbReference type="HAMAP-Rule" id="MF_01964"/>
    </source>
</evidence>
<dbReference type="Pfam" id="PF00571">
    <property type="entry name" value="CBS"/>
    <property type="match status" value="2"/>
</dbReference>
<proteinExistence type="inferred from homology"/>
<dbReference type="FunFam" id="3.20.20.70:FF:000003">
    <property type="entry name" value="GMP reductase"/>
    <property type="match status" value="1"/>
</dbReference>
<feature type="binding site" description="in other chain" evidence="13 17">
    <location>
        <position position="301"/>
    </location>
    <ligand>
        <name>K(+)</name>
        <dbReference type="ChEBI" id="CHEBI:29103"/>
        <note>ligand shared between two tetrameric partners</note>
    </ligand>
</feature>
<keyword evidence="9 13" id="KW-0560">Oxidoreductase</keyword>
<dbReference type="NCBIfam" id="TIGR01302">
    <property type="entry name" value="IMP_dehydrog"/>
    <property type="match status" value="1"/>
</dbReference>
<feature type="binding site" description="in other chain" evidence="13 17">
    <location>
        <position position="303"/>
    </location>
    <ligand>
        <name>K(+)</name>
        <dbReference type="ChEBI" id="CHEBI:29103"/>
        <note>ligand shared between two tetrameric partners</note>
    </ligand>
</feature>
<protein>
    <recommendedName>
        <fullName evidence="13 20">Inosine-5'-monophosphate dehydrogenase</fullName>
        <shortName evidence="13">IMP dehydrogenase</shortName>
        <shortName evidence="13">IMPD</shortName>
        <shortName evidence="13">IMPDH</shortName>
        <ecNumber evidence="13 20">1.1.1.205</ecNumber>
    </recommendedName>
</protein>
<feature type="binding site" evidence="13">
    <location>
        <position position="473"/>
    </location>
    <ligand>
        <name>K(+)</name>
        <dbReference type="ChEBI" id="CHEBI:29103"/>
        <note>ligand shared between two tetrameric partners</note>
    </ligand>
</feature>
<dbReference type="CDD" id="cd04601">
    <property type="entry name" value="CBS_pair_IMPDH"/>
    <property type="match status" value="1"/>
</dbReference>
<evidence type="ECO:0000256" key="10">
    <source>
        <dbReference type="ARBA" id="ARBA00023027"/>
    </source>
</evidence>
<dbReference type="SMART" id="SM00116">
    <property type="entry name" value="CBS"/>
    <property type="match status" value="2"/>
</dbReference>
<feature type="binding site" evidence="13">
    <location>
        <position position="249"/>
    </location>
    <ligand>
        <name>NAD(+)</name>
        <dbReference type="ChEBI" id="CHEBI:57540"/>
    </ligand>
</feature>
<feature type="binding site" evidence="13 15">
    <location>
        <begin position="362"/>
        <end position="363"/>
    </location>
    <ligand>
        <name>IMP</name>
        <dbReference type="ChEBI" id="CHEBI:58053"/>
    </ligand>
</feature>
<evidence type="ECO:0000256" key="12">
    <source>
        <dbReference type="ARBA" id="ARBA00048028"/>
    </source>
</evidence>
<dbReference type="InterPro" id="IPR000644">
    <property type="entry name" value="CBS_dom"/>
</dbReference>
<keyword evidence="11 18" id="KW-0129">CBS domain</keyword>
<feature type="binding site" evidence="13 15">
    <location>
        <position position="417"/>
    </location>
    <ligand>
        <name>IMP</name>
        <dbReference type="ChEBI" id="CHEBI:58053"/>
    </ligand>
</feature>
<dbReference type="GO" id="GO:0006177">
    <property type="term" value="P:GMP biosynthetic process"/>
    <property type="evidence" value="ECO:0007669"/>
    <property type="project" value="UniProtKB-UniRule"/>
</dbReference>
<feature type="binding site" evidence="13">
    <location>
        <position position="471"/>
    </location>
    <ligand>
        <name>K(+)</name>
        <dbReference type="ChEBI" id="CHEBI:29103"/>
        <note>ligand shared between two tetrameric partners</note>
    </ligand>
</feature>
<evidence type="ECO:0000259" key="21">
    <source>
        <dbReference type="PROSITE" id="PS51371"/>
    </source>
</evidence>
<evidence type="ECO:0000256" key="9">
    <source>
        <dbReference type="ARBA" id="ARBA00023002"/>
    </source>
</evidence>
<comment type="subunit">
    <text evidence="3 13">Homotetramer.</text>
</comment>
<keyword evidence="8 13" id="KW-0630">Potassium</keyword>
<dbReference type="SUPFAM" id="SSF54631">
    <property type="entry name" value="CBS-domain pair"/>
    <property type="match status" value="1"/>
</dbReference>
<keyword evidence="5" id="KW-0677">Repeat</keyword>
<keyword evidence="7 13" id="KW-0658">Purine biosynthesis</keyword>
<feature type="binding site" evidence="13 16">
    <location>
        <begin position="299"/>
        <end position="301"/>
    </location>
    <ligand>
        <name>NAD(+)</name>
        <dbReference type="ChEBI" id="CHEBI:57540"/>
    </ligand>
</feature>
<evidence type="ECO:0000256" key="6">
    <source>
        <dbReference type="ARBA" id="ARBA00022749"/>
    </source>
</evidence>
<feature type="binding site" evidence="16">
    <location>
        <begin position="249"/>
        <end position="251"/>
    </location>
    <ligand>
        <name>NAD(+)</name>
        <dbReference type="ChEBI" id="CHEBI:57540"/>
    </ligand>
</feature>
<dbReference type="Proteomes" id="UP000196531">
    <property type="component" value="Unassembled WGS sequence"/>
</dbReference>
<feature type="domain" description="CBS" evidence="21">
    <location>
        <begin position="154"/>
        <end position="215"/>
    </location>
</feature>
<dbReference type="GO" id="GO:0003938">
    <property type="term" value="F:IMP dehydrogenase activity"/>
    <property type="evidence" value="ECO:0007669"/>
    <property type="project" value="UniProtKB-UniRule"/>
</dbReference>
<feature type="binding site" evidence="13 15">
    <location>
        <position position="304"/>
    </location>
    <ligand>
        <name>IMP</name>
        <dbReference type="ChEBI" id="CHEBI:58053"/>
    </ligand>
</feature>
<dbReference type="HAMAP" id="MF_01964">
    <property type="entry name" value="IMPDH"/>
    <property type="match status" value="1"/>
</dbReference>
<feature type="binding site" evidence="13">
    <location>
        <position position="472"/>
    </location>
    <ligand>
        <name>K(+)</name>
        <dbReference type="ChEBI" id="CHEBI:29103"/>
        <note>ligand shared between two tetrameric partners</note>
    </ligand>
</feature>
<evidence type="ECO:0000256" key="11">
    <source>
        <dbReference type="ARBA" id="ARBA00023122"/>
    </source>
</evidence>
<evidence type="ECO:0000256" key="2">
    <source>
        <dbReference type="ARBA" id="ARBA00005502"/>
    </source>
</evidence>
<evidence type="ECO:0000256" key="4">
    <source>
        <dbReference type="ARBA" id="ARBA00022723"/>
    </source>
</evidence>
<comment type="catalytic activity">
    <reaction evidence="12 13 20">
        <text>IMP + NAD(+) + H2O = XMP + NADH + H(+)</text>
        <dbReference type="Rhea" id="RHEA:11708"/>
        <dbReference type="ChEBI" id="CHEBI:15377"/>
        <dbReference type="ChEBI" id="CHEBI:15378"/>
        <dbReference type="ChEBI" id="CHEBI:57464"/>
        <dbReference type="ChEBI" id="CHEBI:57540"/>
        <dbReference type="ChEBI" id="CHEBI:57945"/>
        <dbReference type="ChEBI" id="CHEBI:58053"/>
        <dbReference type="EC" id="1.1.1.205"/>
    </reaction>
</comment>
<keyword evidence="10 13" id="KW-0520">NAD</keyword>
<organism evidence="22 23">
    <name type="scientific">Halobacteriovorax marinus</name>
    <dbReference type="NCBI Taxonomy" id="97084"/>
    <lineage>
        <taxon>Bacteria</taxon>
        <taxon>Pseudomonadati</taxon>
        <taxon>Bdellovibrionota</taxon>
        <taxon>Bacteriovoracia</taxon>
        <taxon>Bacteriovoracales</taxon>
        <taxon>Halobacteriovoraceae</taxon>
        <taxon>Halobacteriovorax</taxon>
    </lineage>
</organism>
<dbReference type="GO" id="GO:0046872">
    <property type="term" value="F:metal ion binding"/>
    <property type="evidence" value="ECO:0007669"/>
    <property type="project" value="UniProtKB-UniRule"/>
</dbReference>
<comment type="caution">
    <text evidence="22">The sequence shown here is derived from an EMBL/GenBank/DDBJ whole genome shotgun (WGS) entry which is preliminary data.</text>
</comment>
<comment type="cofactor">
    <cofactor evidence="1 13">
        <name>K(+)</name>
        <dbReference type="ChEBI" id="CHEBI:29103"/>
    </cofactor>
</comment>
<evidence type="ECO:0000256" key="7">
    <source>
        <dbReference type="ARBA" id="ARBA00022755"/>
    </source>
</evidence>
<dbReference type="InterPro" id="IPR046342">
    <property type="entry name" value="CBS_dom_sf"/>
</dbReference>
<dbReference type="InterPro" id="IPR001093">
    <property type="entry name" value="IMP_DH_GMPRt"/>
</dbReference>
<dbReference type="EMBL" id="MAAO01000006">
    <property type="protein sequence ID" value="OUR96548.1"/>
    <property type="molecule type" value="Genomic_DNA"/>
</dbReference>
<dbReference type="PROSITE" id="PS00487">
    <property type="entry name" value="IMP_DH_GMP_RED"/>
    <property type="match status" value="1"/>
</dbReference>
<sequence length="488" mass="52288">MSKLSPKPALTYDDVLLKPGYSEILPSDAIVCSKFSKNIDLNVPIVSAAMDTVTEGRFAIVMAQQGGIGVIHKNMSPELQANEIRKVKKFEAGMVLDPVTVSPEATLSDVFQLAKDRKVTGMPVVDNQNICVGIITSRDTQFENDLTKKVKEIMTKREDLITAKRGVNPGEAQMLLHKHRIEKLPVVDDKGRLAGLITIKDIMKKNDFPSSNKDRFGRLRVAAAMGVGQKEFDRAIRLVEAGVDALVVDTAHGHSKGVIDMVKRLKDTFAEVDIVAGNVATAQACIDLEAAGADAVKVGIGPGSICTTRVVAGIGVPQLAAVMECAEACNKLGIPMIADGGIKYSGDIVKAIAAGASCVMLGSLFAGCDETPGEMILYQGRHFKVYRGMGSLGAMALGSKDRYGQGAVEEIQKLVPEGIEGQVPYRGPLASNIYQMIGGLRSGMGYVGAKTVYELQEKAEFIQITAASLKESHPHDVMITKEAPNYQK</sequence>
<evidence type="ECO:0000256" key="16">
    <source>
        <dbReference type="PIRSR" id="PIRSR000130-3"/>
    </source>
</evidence>
<keyword evidence="6 13" id="KW-0332">GMP biosynthesis</keyword>
<reference evidence="23" key="1">
    <citation type="journal article" date="2017" name="Proc. Natl. Acad. Sci. U.S.A.">
        <title>Simulation of Deepwater Horizon oil plume reveals substrate specialization within a complex community of hydrocarbon-degraders.</title>
        <authorList>
            <person name="Hu P."/>
            <person name="Dubinsky E.A."/>
            <person name="Probst A.J."/>
            <person name="Wang J."/>
            <person name="Sieber C.M.K."/>
            <person name="Tom L.M."/>
            <person name="Gardinali P."/>
            <person name="Banfield J.F."/>
            <person name="Atlas R.M."/>
            <person name="Andersen G.L."/>
        </authorList>
    </citation>
    <scope>NUCLEOTIDE SEQUENCE [LARGE SCALE GENOMIC DNA]</scope>
</reference>
<comment type="function">
    <text evidence="13">Catalyzes the conversion of inosine 5'-phosphate (IMP) to xanthosine 5'-phosphate (XMP), the first committed and rate-limiting step in the de novo synthesis of guanine nucleotides, and therefore plays an important role in the regulation of cell growth.</text>
</comment>
<evidence type="ECO:0000256" key="19">
    <source>
        <dbReference type="RuleBase" id="RU003927"/>
    </source>
</evidence>
<feature type="binding site" evidence="13 15">
    <location>
        <begin position="386"/>
        <end position="390"/>
    </location>
    <ligand>
        <name>IMP</name>
        <dbReference type="ChEBI" id="CHEBI:58053"/>
    </ligand>
</feature>
<comment type="activity regulation">
    <text evidence="13">Mycophenolic acid (MPA) is a non-competitive inhibitor that prevents formation of the closed enzyme conformation by binding to the same site as the amobile flap. In contrast, mizoribine monophosphate (MZP) is a competitive inhibitor that induces the closed conformation. MPA is a potent inhibitor of mammalian IMPDHs but a poor inhibitor of the bacterial enzymes. MZP is a more potent inhibitor of bacterial IMPDH.</text>
</comment>
<evidence type="ECO:0000256" key="1">
    <source>
        <dbReference type="ARBA" id="ARBA00001958"/>
    </source>
</evidence>
<evidence type="ECO:0000256" key="3">
    <source>
        <dbReference type="ARBA" id="ARBA00011881"/>
    </source>
</evidence>
<dbReference type="InterPro" id="IPR005990">
    <property type="entry name" value="IMP_DH"/>
</dbReference>
<comment type="pathway">
    <text evidence="13 20">Purine metabolism; XMP biosynthesis via de novo pathway; XMP from IMP: step 1/1.</text>
</comment>
<dbReference type="PANTHER" id="PTHR11911">
    <property type="entry name" value="INOSINE-5-MONOPHOSPHATE DEHYDROGENASE RELATED"/>
    <property type="match status" value="1"/>
</dbReference>
<dbReference type="SUPFAM" id="SSF51412">
    <property type="entry name" value="Inosine monophosphate dehydrogenase (IMPDH)"/>
    <property type="match status" value="1"/>
</dbReference>
<dbReference type="GO" id="GO:0006183">
    <property type="term" value="P:GTP biosynthetic process"/>
    <property type="evidence" value="ECO:0007669"/>
    <property type="project" value="TreeGrafter"/>
</dbReference>
<feature type="binding site" evidence="13 15">
    <location>
        <begin position="339"/>
        <end position="341"/>
    </location>
    <ligand>
        <name>IMP</name>
        <dbReference type="ChEBI" id="CHEBI:58053"/>
    </ligand>
</feature>
<dbReference type="PIRSF" id="PIRSF000130">
    <property type="entry name" value="IMPDH"/>
    <property type="match status" value="1"/>
</dbReference>
<gene>
    <name evidence="13" type="primary">guaB</name>
    <name evidence="22" type="ORF">A9Q84_09370</name>
</gene>
<evidence type="ECO:0000256" key="20">
    <source>
        <dbReference type="RuleBase" id="RU003928"/>
    </source>
</evidence>
<evidence type="ECO:0000256" key="17">
    <source>
        <dbReference type="PIRSR" id="PIRSR000130-4"/>
    </source>
</evidence>
<accession>A0A1Y5F6M0</accession>
<comment type="caution">
    <text evidence="13">Lacks conserved residue(s) required for the propagation of feature annotation.</text>
</comment>
<evidence type="ECO:0000256" key="14">
    <source>
        <dbReference type="PIRSR" id="PIRSR000130-1"/>
    </source>
</evidence>
<feature type="active site" description="Proton acceptor" evidence="13 14">
    <location>
        <position position="402"/>
    </location>
</feature>
<evidence type="ECO:0000256" key="5">
    <source>
        <dbReference type="ARBA" id="ARBA00022737"/>
    </source>
</evidence>
<evidence type="ECO:0000313" key="22">
    <source>
        <dbReference type="EMBL" id="OUR96548.1"/>
    </source>
</evidence>
<dbReference type="GO" id="GO:0000166">
    <property type="term" value="F:nucleotide binding"/>
    <property type="evidence" value="ECO:0007669"/>
    <property type="project" value="UniProtKB-UniRule"/>
</dbReference>
<dbReference type="CDD" id="cd00381">
    <property type="entry name" value="IMPDH"/>
    <property type="match status" value="1"/>
</dbReference>
<evidence type="ECO:0000256" key="18">
    <source>
        <dbReference type="PROSITE-ProRule" id="PRU00703"/>
    </source>
</evidence>
<dbReference type="InterPro" id="IPR015875">
    <property type="entry name" value="IMP_DH/GMP_Rdtase_CS"/>
</dbReference>
<dbReference type="InterPro" id="IPR013785">
    <property type="entry name" value="Aldolase_TIM"/>
</dbReference>
<dbReference type="PROSITE" id="PS51371">
    <property type="entry name" value="CBS"/>
    <property type="match status" value="2"/>
</dbReference>
<dbReference type="UniPathway" id="UPA00601">
    <property type="reaction ID" value="UER00295"/>
</dbReference>
<dbReference type="SMART" id="SM01240">
    <property type="entry name" value="IMPDH"/>
    <property type="match status" value="1"/>
</dbReference>